<evidence type="ECO:0000313" key="3">
    <source>
        <dbReference type="Proteomes" id="UP000824263"/>
    </source>
</evidence>
<dbReference type="AlphaFoldDB" id="A0A9D1R9T2"/>
<dbReference type="PANTHER" id="PTHR43404:SF2">
    <property type="entry name" value="LIPOPOLYSACCHARIDE CHOLINEPHOSPHOTRANSFERASE LICD"/>
    <property type="match status" value="1"/>
</dbReference>
<protein>
    <submittedName>
        <fullName evidence="2">LicD family protein</fullName>
    </submittedName>
</protein>
<dbReference type="Proteomes" id="UP000824263">
    <property type="component" value="Unassembled WGS sequence"/>
</dbReference>
<evidence type="ECO:0000313" key="2">
    <source>
        <dbReference type="EMBL" id="HIW82702.1"/>
    </source>
</evidence>
<gene>
    <name evidence="2" type="ORF">H9873_00025</name>
</gene>
<sequence>MEYSREELKRIQDKSLEMALYFKKICDENDLMFYFCGGCCIGAVRHGGFIPWDDDVDVFMPRRDYEILKRIWKKRADTKRYAIENSDAYHIDHNLFLNIRDNTTTFIRPYQTELDISHGLILDVLPLDGCPSGRIPRKLQMMWAVIYSVYRSQLVPEKHGKLLSLAGKLALAVVPSQKMRYRIWRFAERQMTKYPIEDCEYVTELCAGPHYMKNRYPREAFDRPVYREFEGYSMPIPQGYDAYLRIAFGDYRKLPPKEKQVAHHDVVLCDLDNSYKIYKGTYYCVR</sequence>
<dbReference type="InterPro" id="IPR007074">
    <property type="entry name" value="LicD/FKTN/FKRP_NTP_transf"/>
</dbReference>
<reference evidence="2" key="2">
    <citation type="submission" date="2021-04" db="EMBL/GenBank/DDBJ databases">
        <authorList>
            <person name="Gilroy R."/>
        </authorList>
    </citation>
    <scope>NUCLEOTIDE SEQUENCE</scope>
    <source>
        <strain evidence="2">ChiSxjej1B13-11762</strain>
    </source>
</reference>
<dbReference type="Pfam" id="PF04991">
    <property type="entry name" value="LicD"/>
    <property type="match status" value="1"/>
</dbReference>
<accession>A0A9D1R9T2</accession>
<feature type="domain" description="LicD/FKTN/FKRP nucleotidyltransferase" evidence="1">
    <location>
        <begin position="26"/>
        <end position="249"/>
    </location>
</feature>
<organism evidence="2 3">
    <name type="scientific">Candidatus Dorea gallistercoris</name>
    <dbReference type="NCBI Taxonomy" id="2838542"/>
    <lineage>
        <taxon>Bacteria</taxon>
        <taxon>Bacillati</taxon>
        <taxon>Bacillota</taxon>
        <taxon>Clostridia</taxon>
        <taxon>Lachnospirales</taxon>
        <taxon>Lachnospiraceae</taxon>
        <taxon>Dorea</taxon>
    </lineage>
</organism>
<dbReference type="EMBL" id="DXGF01000001">
    <property type="protein sequence ID" value="HIW82702.1"/>
    <property type="molecule type" value="Genomic_DNA"/>
</dbReference>
<dbReference type="GO" id="GO:0009100">
    <property type="term" value="P:glycoprotein metabolic process"/>
    <property type="evidence" value="ECO:0007669"/>
    <property type="project" value="UniProtKB-ARBA"/>
</dbReference>
<reference evidence="2" key="1">
    <citation type="journal article" date="2021" name="PeerJ">
        <title>Extensive microbial diversity within the chicken gut microbiome revealed by metagenomics and culture.</title>
        <authorList>
            <person name="Gilroy R."/>
            <person name="Ravi A."/>
            <person name="Getino M."/>
            <person name="Pursley I."/>
            <person name="Horton D.L."/>
            <person name="Alikhan N.F."/>
            <person name="Baker D."/>
            <person name="Gharbi K."/>
            <person name="Hall N."/>
            <person name="Watson M."/>
            <person name="Adriaenssens E.M."/>
            <person name="Foster-Nyarko E."/>
            <person name="Jarju S."/>
            <person name="Secka A."/>
            <person name="Antonio M."/>
            <person name="Oren A."/>
            <person name="Chaudhuri R.R."/>
            <person name="La Ragione R."/>
            <person name="Hildebrand F."/>
            <person name="Pallen M.J."/>
        </authorList>
    </citation>
    <scope>NUCLEOTIDE SEQUENCE</scope>
    <source>
        <strain evidence="2">ChiSxjej1B13-11762</strain>
    </source>
</reference>
<dbReference type="InterPro" id="IPR052942">
    <property type="entry name" value="LPS_cholinephosphotransferase"/>
</dbReference>
<dbReference type="PANTHER" id="PTHR43404">
    <property type="entry name" value="LIPOPOLYSACCHARIDE CHOLINEPHOSPHOTRANSFERASE LICD"/>
    <property type="match status" value="1"/>
</dbReference>
<proteinExistence type="predicted"/>
<comment type="caution">
    <text evidence="2">The sequence shown here is derived from an EMBL/GenBank/DDBJ whole genome shotgun (WGS) entry which is preliminary data.</text>
</comment>
<evidence type="ECO:0000259" key="1">
    <source>
        <dbReference type="Pfam" id="PF04991"/>
    </source>
</evidence>
<name>A0A9D1R9T2_9FIRM</name>